<evidence type="ECO:0000313" key="3">
    <source>
        <dbReference type="EMBL" id="NVF13810.1"/>
    </source>
</evidence>
<keyword evidence="4" id="KW-1185">Reference proteome</keyword>
<feature type="transmembrane region" description="Helical" evidence="1">
    <location>
        <begin position="21"/>
        <end position="42"/>
    </location>
</feature>
<dbReference type="Proteomes" id="UP000589984">
    <property type="component" value="Unassembled WGS sequence"/>
</dbReference>
<dbReference type="Pfam" id="PF13429">
    <property type="entry name" value="TPR_15"/>
    <property type="match status" value="1"/>
</dbReference>
<accession>A0A7Y6RBA7</accession>
<name>A0A7Y6RBA7_9GAMM</name>
<keyword evidence="1" id="KW-0812">Transmembrane</keyword>
<dbReference type="AlphaFoldDB" id="A0A7Y6RBA7"/>
<dbReference type="RefSeq" id="WP_176302889.1">
    <property type="nucleotide sequence ID" value="NZ_JABWCV010000006.1"/>
</dbReference>
<feature type="domain" description="PelB C-terminal" evidence="2">
    <location>
        <begin position="916"/>
        <end position="1226"/>
    </location>
</feature>
<proteinExistence type="predicted"/>
<dbReference type="PANTHER" id="PTHR12558">
    <property type="entry name" value="CELL DIVISION CYCLE 16,23,27"/>
    <property type="match status" value="1"/>
</dbReference>
<evidence type="ECO:0000259" key="2">
    <source>
        <dbReference type="Pfam" id="PF24604"/>
    </source>
</evidence>
<comment type="caution">
    <text evidence="3">The sequence shown here is derived from an EMBL/GenBank/DDBJ whole genome shotgun (WGS) entry which is preliminary data.</text>
</comment>
<dbReference type="InterPro" id="IPR057306">
    <property type="entry name" value="B-barrel_PelB_C"/>
</dbReference>
<dbReference type="SUPFAM" id="SSF48452">
    <property type="entry name" value="TPR-like"/>
    <property type="match status" value="1"/>
</dbReference>
<keyword evidence="1" id="KW-0472">Membrane</keyword>
<reference evidence="3 4" key="1">
    <citation type="submission" date="2020-06" db="EMBL/GenBank/DDBJ databases">
        <title>Halomonas sp. QX-1 draft genome sequence.</title>
        <authorList>
            <person name="Qiu X."/>
        </authorList>
    </citation>
    <scope>NUCLEOTIDE SEQUENCE [LARGE SCALE GENOMIC DNA]</scope>
    <source>
        <strain evidence="3 4">QX-1</strain>
    </source>
</reference>
<gene>
    <name evidence="3" type="ORF">HUO07_06465</name>
</gene>
<sequence>MLHAKPNTATKKVAAVRPRRLIRPVTLRLIALVIALTLILLFPARHLLSLENSDGTPSRISILYSQALLNANPSNTELRISLAKKFIQVGEFELAKATLEPLQNSDDKSVQWLGLSIEWQLLAAIAFDQPERLHAVQHFQALLLTFQENAVLPTVYLEEMATYWLSIEHPHQAATLYERLGEQDIERQYHWLSLAGYWWLRAGYPERSAAAWHRAYQVAETPGVTLGWLSWLISPAQAQQTDASPESPRRAAALEALRSAQQSQQADGINYAQEYISVFPNDPELLDLGIRLALSHEQPQQALEWSQQLIELQPDISFLERHVTIALGLNELQSALNAITQLRQLSPENTAYLEQLAQTQQWAGDTAGALQNAEALALQTGEERHNRWVISLALSARDRKVAVQALSRLERNRHITMEDRRLWADLLEQLGDPDAAIARIQSWQAAGIHDEALSVRLATWLEQTGRLDEAGESWAALSARYGPRPEFAEAQSELLTQNWQLDSALTLLEDTPPPSDNPATDYWQQRAGLAWQLGDSAASSKAYQALFEQGALDADGAARLIQTAGENSNIDLAMRVSQHRWAQERDGNALIQMLYLAQRERQSELTQSLLAMADQAPEQFAQSPDYWGAVAQQALLQRSPDDAINASQRALELSPDDPSLQAGMLYTLAAAGDDVTLRQRLSEWQSQAAQTPQMMSAMAEGHRYLGELSQTLVWYALANEAGVLNAWQQLYYADALSQSGQESLAFTRRVAALEELSPGLINDLEAPLSVEQRRDHTQVMELVAQRHGPDSVSGWYAQVVTDAFENTAPQPSDSEWLFDAQMTLDQPLHARYLLLRAQAQGHVSPAWQTLAVALEKNDRDTLKQLLDSDSGRALSLTDRLAIMRQLDRRQDAQALAESLNHAGQDQRLDMVELANEMPHRLATTASYRRVGDLDIDSQEALYQVSGERLWSELALVQRQLDIPSTQVDSEGLTDERGAELTLGWNGTRLDTTLTVGQVQTDSVDRTYGRAAQRWQATSRLAGTLYGEISHASDINDRMRLLAVEDRIGAQLEWTPTARDTVTLDASHVNLRSRESRNSLGDGYRVEAALHHALLKGATRQLEVSLLANHADYTLDDDLPGDISQRLPTDFQPDDLLTDQSSFVGMGVTLRRGDPYSTTPYVASPTIELGLEAGYQLPDNDIGLNARFAVGSRLFGNDSLSLRLEADQGSGSDGDTNLGVSLTYQYFLGH</sequence>
<organism evidence="3 4">
    <name type="scientific">Vreelandella maris</name>
    <dbReference type="NCBI Taxonomy" id="2729617"/>
    <lineage>
        <taxon>Bacteria</taxon>
        <taxon>Pseudomonadati</taxon>
        <taxon>Pseudomonadota</taxon>
        <taxon>Gammaproteobacteria</taxon>
        <taxon>Oceanospirillales</taxon>
        <taxon>Halomonadaceae</taxon>
        <taxon>Vreelandella</taxon>
    </lineage>
</organism>
<dbReference type="EMBL" id="JABWCV010000006">
    <property type="protein sequence ID" value="NVF13810.1"/>
    <property type="molecule type" value="Genomic_DNA"/>
</dbReference>
<evidence type="ECO:0000313" key="4">
    <source>
        <dbReference type="Proteomes" id="UP000589984"/>
    </source>
</evidence>
<evidence type="ECO:0000256" key="1">
    <source>
        <dbReference type="SAM" id="Phobius"/>
    </source>
</evidence>
<dbReference type="PANTHER" id="PTHR12558:SF13">
    <property type="entry name" value="CELL DIVISION CYCLE PROTEIN 27 HOMOLOG"/>
    <property type="match status" value="1"/>
</dbReference>
<dbReference type="Pfam" id="PF24604">
    <property type="entry name" value="B-barrel_PelB_C"/>
    <property type="match status" value="1"/>
</dbReference>
<dbReference type="InterPro" id="IPR011990">
    <property type="entry name" value="TPR-like_helical_dom_sf"/>
</dbReference>
<protein>
    <submittedName>
        <fullName evidence="3">Tetratricopeptide repeat protein</fullName>
    </submittedName>
</protein>
<dbReference type="Gene3D" id="1.25.40.10">
    <property type="entry name" value="Tetratricopeptide repeat domain"/>
    <property type="match status" value="2"/>
</dbReference>
<keyword evidence="1" id="KW-1133">Transmembrane helix</keyword>